<organism evidence="1">
    <name type="scientific">Arundo donax</name>
    <name type="common">Giant reed</name>
    <name type="synonym">Donax arundinaceus</name>
    <dbReference type="NCBI Taxonomy" id="35708"/>
    <lineage>
        <taxon>Eukaryota</taxon>
        <taxon>Viridiplantae</taxon>
        <taxon>Streptophyta</taxon>
        <taxon>Embryophyta</taxon>
        <taxon>Tracheophyta</taxon>
        <taxon>Spermatophyta</taxon>
        <taxon>Magnoliopsida</taxon>
        <taxon>Liliopsida</taxon>
        <taxon>Poales</taxon>
        <taxon>Poaceae</taxon>
        <taxon>PACMAD clade</taxon>
        <taxon>Arundinoideae</taxon>
        <taxon>Arundineae</taxon>
        <taxon>Arundo</taxon>
    </lineage>
</organism>
<dbReference type="AlphaFoldDB" id="A0A0A9H9E3"/>
<accession>A0A0A9H9E3</accession>
<dbReference type="EMBL" id="GBRH01165467">
    <property type="protein sequence ID" value="JAE32429.1"/>
    <property type="molecule type" value="Transcribed_RNA"/>
</dbReference>
<name>A0A0A9H9E3_ARUDO</name>
<evidence type="ECO:0000313" key="1">
    <source>
        <dbReference type="EMBL" id="JAE32429.1"/>
    </source>
</evidence>
<reference evidence="1" key="2">
    <citation type="journal article" date="2015" name="Data Brief">
        <title>Shoot transcriptome of the giant reed, Arundo donax.</title>
        <authorList>
            <person name="Barrero R.A."/>
            <person name="Guerrero F.D."/>
            <person name="Moolhuijzen P."/>
            <person name="Goolsby J.A."/>
            <person name="Tidwell J."/>
            <person name="Bellgard S.E."/>
            <person name="Bellgard M.I."/>
        </authorList>
    </citation>
    <scope>NUCLEOTIDE SEQUENCE</scope>
    <source>
        <tissue evidence="1">Shoot tissue taken approximately 20 cm above the soil surface</tissue>
    </source>
</reference>
<sequence>MKGEAARRKARSRAGSQTLIAMAGPDRIGGARAFVLLCGVSPGPGCAGTSSS</sequence>
<proteinExistence type="predicted"/>
<reference evidence="1" key="1">
    <citation type="submission" date="2014-09" db="EMBL/GenBank/DDBJ databases">
        <authorList>
            <person name="Magalhaes I.L.F."/>
            <person name="Oliveira U."/>
            <person name="Santos F.R."/>
            <person name="Vidigal T.H.D.A."/>
            <person name="Brescovit A.D."/>
            <person name="Santos A.J."/>
        </authorList>
    </citation>
    <scope>NUCLEOTIDE SEQUENCE</scope>
    <source>
        <tissue evidence="1">Shoot tissue taken approximately 20 cm above the soil surface</tissue>
    </source>
</reference>
<protein>
    <submittedName>
        <fullName evidence="1">Uncharacterized protein</fullName>
    </submittedName>
</protein>